<name>A0A0G4FP45_9ALVE</name>
<feature type="region of interest" description="Disordered" evidence="1">
    <location>
        <begin position="110"/>
        <end position="135"/>
    </location>
</feature>
<gene>
    <name evidence="2" type="ORF">Cvel_3584</name>
</gene>
<evidence type="ECO:0000313" key="2">
    <source>
        <dbReference type="EMBL" id="CEM16008.1"/>
    </source>
</evidence>
<proteinExistence type="predicted"/>
<evidence type="ECO:0000256" key="1">
    <source>
        <dbReference type="SAM" id="MobiDB-lite"/>
    </source>
</evidence>
<accession>A0A0G4FP45</accession>
<sequence length="311" mass="35601">MRKRTDARMGRQGRLSFAFPHFGREGAKGILQSSRKPEGTKVSKAKQRQQDLPSRLSGRIRDREAWRCLVHVCARRWDRILHKTAFQNFPVRVLHGNFFLVTPFALVPPKRGQGGREKGPAGSDQSAMERKAEDGETWRGDWGWLLAGVWRNFAAKRPLASQQRDERGLRGAQLLCKGREEGWLVCMENPLEVHDSPFHFLSSWSPECLSSPRCQGALPLQDKRRGSLGRGEDFSGCFVWQTKKKEKMESTENVVRLRGSRREHWRVESLGDLETAEEDWQSAVILRSSLLLLLLPFLFVQVDDLLCPPCQ</sequence>
<organism evidence="2">
    <name type="scientific">Chromera velia CCMP2878</name>
    <dbReference type="NCBI Taxonomy" id="1169474"/>
    <lineage>
        <taxon>Eukaryota</taxon>
        <taxon>Sar</taxon>
        <taxon>Alveolata</taxon>
        <taxon>Colpodellida</taxon>
        <taxon>Chromeraceae</taxon>
        <taxon>Chromera</taxon>
    </lineage>
</organism>
<feature type="region of interest" description="Disordered" evidence="1">
    <location>
        <begin position="30"/>
        <end position="56"/>
    </location>
</feature>
<dbReference type="VEuPathDB" id="CryptoDB:Cvel_3584"/>
<dbReference type="AlphaFoldDB" id="A0A0G4FP45"/>
<dbReference type="EMBL" id="CDMZ01000518">
    <property type="protein sequence ID" value="CEM16008.1"/>
    <property type="molecule type" value="Genomic_DNA"/>
</dbReference>
<reference evidence="2" key="1">
    <citation type="submission" date="2014-11" db="EMBL/GenBank/DDBJ databases">
        <authorList>
            <person name="Otto D Thomas"/>
            <person name="Naeem Raeece"/>
        </authorList>
    </citation>
    <scope>NUCLEOTIDE SEQUENCE</scope>
</reference>
<protein>
    <submittedName>
        <fullName evidence="2">Uncharacterized protein</fullName>
    </submittedName>
</protein>